<protein>
    <submittedName>
        <fullName evidence="2">PAS domain S-box-containing protein</fullName>
    </submittedName>
</protein>
<dbReference type="KEGG" id="tpro:Ga0080559_TMP4367"/>
<dbReference type="NCBIfam" id="TIGR00229">
    <property type="entry name" value="sensory_box"/>
    <property type="match status" value="1"/>
</dbReference>
<dbReference type="EMBL" id="CP014796">
    <property type="protein sequence ID" value="APX25163.1"/>
    <property type="molecule type" value="Genomic_DNA"/>
</dbReference>
<evidence type="ECO:0000313" key="3">
    <source>
        <dbReference type="Proteomes" id="UP000186559"/>
    </source>
</evidence>
<dbReference type="SUPFAM" id="SSF55785">
    <property type="entry name" value="PYP-like sensor domain (PAS domain)"/>
    <property type="match status" value="1"/>
</dbReference>
<dbReference type="Pfam" id="PF08448">
    <property type="entry name" value="PAS_4"/>
    <property type="match status" value="1"/>
</dbReference>
<dbReference type="InterPro" id="IPR013656">
    <property type="entry name" value="PAS_4"/>
</dbReference>
<sequence>MGAGIASKLLGQLAERASVCAMVIDRTGRVVAINRGGLERLSATRDEVISQPWSTLWDGSHREAARAALERALSGEAVTEALPRAGETPENAHDVDIAPFEQSGQVVSLALAVTDLSRARTTENAEVMQALREAAHAISNVANVNASSARLLERISDDEAMTEIAKGLREAAGRAERTVEALSRIVVPDDG</sequence>
<feature type="domain" description="PAS" evidence="1">
    <location>
        <begin position="6"/>
        <end position="76"/>
    </location>
</feature>
<name>A0A1U7DAK7_9RHOB</name>
<dbReference type="AlphaFoldDB" id="A0A1U7DAK7"/>
<dbReference type="STRING" id="1229727.Ga0080559_TMP4367"/>
<keyword evidence="3" id="KW-1185">Reference proteome</keyword>
<gene>
    <name evidence="2" type="ORF">Ga0080559_TMP4367</name>
</gene>
<organism evidence="2 3">
    <name type="scientific">Salipiger profundus</name>
    <dbReference type="NCBI Taxonomy" id="1229727"/>
    <lineage>
        <taxon>Bacteria</taxon>
        <taxon>Pseudomonadati</taxon>
        <taxon>Pseudomonadota</taxon>
        <taxon>Alphaproteobacteria</taxon>
        <taxon>Rhodobacterales</taxon>
        <taxon>Roseobacteraceae</taxon>
        <taxon>Salipiger</taxon>
    </lineage>
</organism>
<dbReference type="SMART" id="SM00091">
    <property type="entry name" value="PAS"/>
    <property type="match status" value="1"/>
</dbReference>
<proteinExistence type="predicted"/>
<dbReference type="Proteomes" id="UP000186559">
    <property type="component" value="Chromosome"/>
</dbReference>
<dbReference type="Gene3D" id="3.30.450.20">
    <property type="entry name" value="PAS domain"/>
    <property type="match status" value="1"/>
</dbReference>
<reference evidence="2 3" key="1">
    <citation type="submission" date="2016-03" db="EMBL/GenBank/DDBJ databases">
        <title>Deep-sea bacteria in the southern Pacific.</title>
        <authorList>
            <person name="Tang K."/>
        </authorList>
    </citation>
    <scope>NUCLEOTIDE SEQUENCE [LARGE SCALE GENOMIC DNA]</scope>
    <source>
        <strain evidence="2 3">JLT2016</strain>
    </source>
</reference>
<dbReference type="PROSITE" id="PS50112">
    <property type="entry name" value="PAS"/>
    <property type="match status" value="1"/>
</dbReference>
<dbReference type="InterPro" id="IPR000014">
    <property type="entry name" value="PAS"/>
</dbReference>
<accession>A0A1U7DAK7</accession>
<evidence type="ECO:0000259" key="1">
    <source>
        <dbReference type="PROSITE" id="PS50112"/>
    </source>
</evidence>
<evidence type="ECO:0000313" key="2">
    <source>
        <dbReference type="EMBL" id="APX25163.1"/>
    </source>
</evidence>
<dbReference type="InterPro" id="IPR035965">
    <property type="entry name" value="PAS-like_dom_sf"/>
</dbReference>